<dbReference type="PANTHER" id="PTHR33498">
    <property type="entry name" value="TRANSPOSASE FOR INSERTION SEQUENCE ELEMENT IS1557"/>
    <property type="match status" value="1"/>
</dbReference>
<accession>A0A939HIS1</accession>
<comment type="caution">
    <text evidence="1">The sequence shown here is derived from an EMBL/GenBank/DDBJ whole genome shotgun (WGS) entry which is preliminary data.</text>
</comment>
<keyword evidence="2" id="KW-1185">Reference proteome</keyword>
<proteinExistence type="predicted"/>
<dbReference type="EMBL" id="JAFNLL010000096">
    <property type="protein sequence ID" value="MBO1270004.1"/>
    <property type="molecule type" value="Genomic_DNA"/>
</dbReference>
<reference evidence="1" key="1">
    <citation type="submission" date="2021-03" db="EMBL/GenBank/DDBJ databases">
        <title>A new species, PO-11, isolated from a karst cave deposit.</title>
        <authorList>
            <person name="Zhaoxiaoyong W."/>
        </authorList>
    </citation>
    <scope>NUCLEOTIDE SEQUENCE</scope>
    <source>
        <strain evidence="1">PO-11</strain>
    </source>
</reference>
<evidence type="ECO:0000313" key="2">
    <source>
        <dbReference type="Proteomes" id="UP000664164"/>
    </source>
</evidence>
<gene>
    <name evidence="1" type="ORF">J1902_18950</name>
</gene>
<sequence length="102" mass="11005">MPAHCPEPGSATAHVRGFAAMLAGLRGDRLRGWLGKACIGTLPGLHSFPNGVGRDRDAVITGLTLPYSSGIVEGHINRIKMIKRQMFGRAGFQLLRQRVLLS</sequence>
<evidence type="ECO:0000313" key="1">
    <source>
        <dbReference type="EMBL" id="MBO1270004.1"/>
    </source>
</evidence>
<dbReference type="InterPro" id="IPR047951">
    <property type="entry name" value="Transpos_ISL3"/>
</dbReference>
<dbReference type="AlphaFoldDB" id="A0A939HIS1"/>
<dbReference type="PANTHER" id="PTHR33498:SF1">
    <property type="entry name" value="TRANSPOSASE FOR INSERTION SEQUENCE ELEMENT IS1557"/>
    <property type="match status" value="1"/>
</dbReference>
<name>A0A939HIS1_9MICC</name>
<dbReference type="Proteomes" id="UP000664164">
    <property type="component" value="Unassembled WGS sequence"/>
</dbReference>
<organism evidence="1 2">
    <name type="scientific">Arthrobacter cavernae</name>
    <dbReference type="NCBI Taxonomy" id="2817681"/>
    <lineage>
        <taxon>Bacteria</taxon>
        <taxon>Bacillati</taxon>
        <taxon>Actinomycetota</taxon>
        <taxon>Actinomycetes</taxon>
        <taxon>Micrococcales</taxon>
        <taxon>Micrococcaceae</taxon>
        <taxon>Arthrobacter</taxon>
    </lineage>
</organism>
<dbReference type="RefSeq" id="WP_207617916.1">
    <property type="nucleotide sequence ID" value="NZ_JAFNLL010000096.1"/>
</dbReference>
<protein>
    <submittedName>
        <fullName evidence="1">Transposase</fullName>
    </submittedName>
</protein>